<sequence>MCHTVSFRIPSSIVIASPGINYLTLSIVSFNQMIALNPTVFLDHEFFLKELLSYSCSGIANEMTMLIMFRLVMRFG</sequence>
<reference evidence="2" key="1">
    <citation type="journal article" date="2022" name="Mol. Ecol. Resour.">
        <title>The genomes of chicory, endive, great burdock and yacon provide insights into Asteraceae palaeo-polyploidization history and plant inulin production.</title>
        <authorList>
            <person name="Fan W."/>
            <person name="Wang S."/>
            <person name="Wang H."/>
            <person name="Wang A."/>
            <person name="Jiang F."/>
            <person name="Liu H."/>
            <person name="Zhao H."/>
            <person name="Xu D."/>
            <person name="Zhang Y."/>
        </authorList>
    </citation>
    <scope>NUCLEOTIDE SEQUENCE [LARGE SCALE GENOMIC DNA]</scope>
    <source>
        <strain evidence="2">cv. Punajuju</strain>
    </source>
</reference>
<evidence type="ECO:0000313" key="2">
    <source>
        <dbReference type="Proteomes" id="UP001055811"/>
    </source>
</evidence>
<evidence type="ECO:0000313" key="1">
    <source>
        <dbReference type="EMBL" id="KAI3739694.1"/>
    </source>
</evidence>
<dbReference type="EMBL" id="CM042013">
    <property type="protein sequence ID" value="KAI3739694.1"/>
    <property type="molecule type" value="Genomic_DNA"/>
</dbReference>
<comment type="caution">
    <text evidence="1">The sequence shown here is derived from an EMBL/GenBank/DDBJ whole genome shotgun (WGS) entry which is preliminary data.</text>
</comment>
<keyword evidence="2" id="KW-1185">Reference proteome</keyword>
<name>A0ACB9CZG2_CICIN</name>
<dbReference type="Proteomes" id="UP001055811">
    <property type="component" value="Linkage Group LG05"/>
</dbReference>
<reference evidence="1 2" key="2">
    <citation type="journal article" date="2022" name="Mol. Ecol. Resour.">
        <title>The genomes of chicory, endive, great burdock and yacon provide insights into Asteraceae paleo-polyploidization history and plant inulin production.</title>
        <authorList>
            <person name="Fan W."/>
            <person name="Wang S."/>
            <person name="Wang H."/>
            <person name="Wang A."/>
            <person name="Jiang F."/>
            <person name="Liu H."/>
            <person name="Zhao H."/>
            <person name="Xu D."/>
            <person name="Zhang Y."/>
        </authorList>
    </citation>
    <scope>NUCLEOTIDE SEQUENCE [LARGE SCALE GENOMIC DNA]</scope>
    <source>
        <strain evidence="2">cv. Punajuju</strain>
        <tissue evidence="1">Leaves</tissue>
    </source>
</reference>
<accession>A0ACB9CZG2</accession>
<organism evidence="1 2">
    <name type="scientific">Cichorium intybus</name>
    <name type="common">Chicory</name>
    <dbReference type="NCBI Taxonomy" id="13427"/>
    <lineage>
        <taxon>Eukaryota</taxon>
        <taxon>Viridiplantae</taxon>
        <taxon>Streptophyta</taxon>
        <taxon>Embryophyta</taxon>
        <taxon>Tracheophyta</taxon>
        <taxon>Spermatophyta</taxon>
        <taxon>Magnoliopsida</taxon>
        <taxon>eudicotyledons</taxon>
        <taxon>Gunneridae</taxon>
        <taxon>Pentapetalae</taxon>
        <taxon>asterids</taxon>
        <taxon>campanulids</taxon>
        <taxon>Asterales</taxon>
        <taxon>Asteraceae</taxon>
        <taxon>Cichorioideae</taxon>
        <taxon>Cichorieae</taxon>
        <taxon>Cichoriinae</taxon>
        <taxon>Cichorium</taxon>
    </lineage>
</organism>
<gene>
    <name evidence="1" type="ORF">L2E82_30105</name>
</gene>
<proteinExistence type="predicted"/>
<protein>
    <submittedName>
        <fullName evidence="1">Uncharacterized protein</fullName>
    </submittedName>
</protein>